<reference evidence="7" key="2">
    <citation type="submission" date="2023-01" db="EMBL/GenBank/DDBJ databases">
        <authorList>
            <person name="Sun Q."/>
            <person name="Evtushenko L."/>
        </authorList>
    </citation>
    <scope>NUCLEOTIDE SEQUENCE</scope>
    <source>
        <strain evidence="7">VKM Ac-1321</strain>
    </source>
</reference>
<dbReference type="Pfam" id="PF04545">
    <property type="entry name" value="Sigma70_r4"/>
    <property type="match status" value="1"/>
</dbReference>
<dbReference type="InterPro" id="IPR007630">
    <property type="entry name" value="RNA_pol_sigma70_r4"/>
</dbReference>
<dbReference type="NCBIfam" id="TIGR02937">
    <property type="entry name" value="sigma70-ECF"/>
    <property type="match status" value="1"/>
</dbReference>
<dbReference type="InterPro" id="IPR014284">
    <property type="entry name" value="RNA_pol_sigma-70_dom"/>
</dbReference>
<evidence type="ECO:0000256" key="2">
    <source>
        <dbReference type="ARBA" id="ARBA00023015"/>
    </source>
</evidence>
<evidence type="ECO:0000256" key="4">
    <source>
        <dbReference type="ARBA" id="ARBA00023163"/>
    </source>
</evidence>
<dbReference type="InterPro" id="IPR039425">
    <property type="entry name" value="RNA_pol_sigma-70-like"/>
</dbReference>
<keyword evidence="4" id="KW-0804">Transcription</keyword>
<dbReference type="InterPro" id="IPR013324">
    <property type="entry name" value="RNA_pol_sigma_r3/r4-like"/>
</dbReference>
<dbReference type="InterPro" id="IPR013325">
    <property type="entry name" value="RNA_pol_sigma_r2"/>
</dbReference>
<dbReference type="EMBL" id="BSFP01000048">
    <property type="protein sequence ID" value="GLL04667.1"/>
    <property type="molecule type" value="Genomic_DNA"/>
</dbReference>
<dbReference type="GO" id="GO:0016987">
    <property type="term" value="F:sigma factor activity"/>
    <property type="evidence" value="ECO:0007669"/>
    <property type="project" value="UniProtKB-KW"/>
</dbReference>
<dbReference type="InterPro" id="IPR036388">
    <property type="entry name" value="WH-like_DNA-bd_sf"/>
</dbReference>
<dbReference type="GO" id="GO:0000428">
    <property type="term" value="C:DNA-directed RNA polymerase complex"/>
    <property type="evidence" value="ECO:0007669"/>
    <property type="project" value="UniProtKB-KW"/>
</dbReference>
<gene>
    <name evidence="7" type="primary">rpoE_22</name>
    <name evidence="7" type="ORF">GCM10017581_064140</name>
</gene>
<name>A0A9W6KM75_9ACTN</name>
<evidence type="ECO:0000256" key="3">
    <source>
        <dbReference type="ARBA" id="ARBA00023082"/>
    </source>
</evidence>
<dbReference type="AlphaFoldDB" id="A0A9W6KM75"/>
<dbReference type="PANTHER" id="PTHR43133:SF57">
    <property type="entry name" value="RNA POLYMERASE SIGMA-70 FACTOR"/>
    <property type="match status" value="1"/>
</dbReference>
<protein>
    <submittedName>
        <fullName evidence="7">DNA-directed RNA polymerase sigma-70 factor</fullName>
    </submittedName>
</protein>
<sequence length="226" mass="24639">MTTMSTAASSTQSNGPVTGQQTPAHADRFRRPVTEADTVLAARVRAGDRDAFAALYRSTVQRVTAFVTARVHRRDLDLVDDLVQDAYCLALTEPYRVDPDLIGSMYALAARAMTNHNWSQRRYLRAAHTLYTDRTTAATNDPTTAPADRRTIAAISRHTTGSGWFAHALAQLTPDQRRVVQLRFLDGHSRTEAANRMGCTAGAVRSLEHHALRSLHALGTATAGAA</sequence>
<evidence type="ECO:0000313" key="7">
    <source>
        <dbReference type="EMBL" id="GLL04667.1"/>
    </source>
</evidence>
<reference evidence="7" key="1">
    <citation type="journal article" date="2014" name="Int. J. Syst. Evol. Microbiol.">
        <title>Complete genome sequence of Corynebacterium casei LMG S-19264T (=DSM 44701T), isolated from a smear-ripened cheese.</title>
        <authorList>
            <consortium name="US DOE Joint Genome Institute (JGI-PGF)"/>
            <person name="Walter F."/>
            <person name="Albersmeier A."/>
            <person name="Kalinowski J."/>
            <person name="Ruckert C."/>
        </authorList>
    </citation>
    <scope>NUCLEOTIDE SEQUENCE</scope>
    <source>
        <strain evidence="7">VKM Ac-1321</strain>
    </source>
</reference>
<feature type="region of interest" description="Disordered" evidence="5">
    <location>
        <begin position="1"/>
        <end position="31"/>
    </location>
</feature>
<evidence type="ECO:0000256" key="5">
    <source>
        <dbReference type="SAM" id="MobiDB-lite"/>
    </source>
</evidence>
<dbReference type="Gene3D" id="1.10.10.10">
    <property type="entry name" value="Winged helix-like DNA-binding domain superfamily/Winged helix DNA-binding domain"/>
    <property type="match status" value="1"/>
</dbReference>
<proteinExistence type="inferred from homology"/>
<comment type="similarity">
    <text evidence="1">Belongs to the sigma-70 factor family. ECF subfamily.</text>
</comment>
<evidence type="ECO:0000259" key="6">
    <source>
        <dbReference type="Pfam" id="PF04545"/>
    </source>
</evidence>
<evidence type="ECO:0000256" key="1">
    <source>
        <dbReference type="ARBA" id="ARBA00010641"/>
    </source>
</evidence>
<dbReference type="Gene3D" id="1.10.1740.10">
    <property type="match status" value="1"/>
</dbReference>
<dbReference type="SUPFAM" id="SSF88659">
    <property type="entry name" value="Sigma3 and sigma4 domains of RNA polymerase sigma factors"/>
    <property type="match status" value="1"/>
</dbReference>
<dbReference type="PANTHER" id="PTHR43133">
    <property type="entry name" value="RNA POLYMERASE ECF-TYPE SIGMA FACTO"/>
    <property type="match status" value="1"/>
</dbReference>
<dbReference type="CDD" id="cd06171">
    <property type="entry name" value="Sigma70_r4"/>
    <property type="match status" value="1"/>
</dbReference>
<feature type="compositionally biased region" description="Low complexity" evidence="5">
    <location>
        <begin position="1"/>
        <end position="13"/>
    </location>
</feature>
<dbReference type="GO" id="GO:0006352">
    <property type="term" value="P:DNA-templated transcription initiation"/>
    <property type="evidence" value="ECO:0007669"/>
    <property type="project" value="InterPro"/>
</dbReference>
<comment type="caution">
    <text evidence="7">The sequence shown here is derived from an EMBL/GenBank/DDBJ whole genome shotgun (WGS) entry which is preliminary data.</text>
</comment>
<dbReference type="SUPFAM" id="SSF88946">
    <property type="entry name" value="Sigma2 domain of RNA polymerase sigma factors"/>
    <property type="match status" value="1"/>
</dbReference>
<keyword evidence="7" id="KW-0240">DNA-directed RNA polymerase</keyword>
<feature type="domain" description="RNA polymerase sigma-70 region 4" evidence="6">
    <location>
        <begin position="168"/>
        <end position="215"/>
    </location>
</feature>
<keyword evidence="3" id="KW-0731">Sigma factor</keyword>
<organism evidence="7 8">
    <name type="scientific">Dactylosporangium matsuzakiense</name>
    <dbReference type="NCBI Taxonomy" id="53360"/>
    <lineage>
        <taxon>Bacteria</taxon>
        <taxon>Bacillati</taxon>
        <taxon>Actinomycetota</taxon>
        <taxon>Actinomycetes</taxon>
        <taxon>Micromonosporales</taxon>
        <taxon>Micromonosporaceae</taxon>
        <taxon>Dactylosporangium</taxon>
    </lineage>
</organism>
<keyword evidence="8" id="KW-1185">Reference proteome</keyword>
<feature type="compositionally biased region" description="Polar residues" evidence="5">
    <location>
        <begin position="14"/>
        <end position="23"/>
    </location>
</feature>
<evidence type="ECO:0000313" key="8">
    <source>
        <dbReference type="Proteomes" id="UP001143480"/>
    </source>
</evidence>
<dbReference type="Proteomes" id="UP001143480">
    <property type="component" value="Unassembled WGS sequence"/>
</dbReference>
<keyword evidence="2" id="KW-0805">Transcription regulation</keyword>
<dbReference type="RefSeq" id="WP_261961842.1">
    <property type="nucleotide sequence ID" value="NZ_BAAAXA010000001.1"/>
</dbReference>
<accession>A0A9W6KM75</accession>